<gene>
    <name evidence="1" type="primary">AVEN_58460_1</name>
    <name evidence="1" type="ORF">TNCV_4374111</name>
</gene>
<dbReference type="EMBL" id="BMAU01021040">
    <property type="protein sequence ID" value="GFX87946.1"/>
    <property type="molecule type" value="Genomic_DNA"/>
</dbReference>
<protein>
    <submittedName>
        <fullName evidence="1">Uncharacterized protein</fullName>
    </submittedName>
</protein>
<accession>A0A8X6UQ23</accession>
<name>A0A8X6UQ23_TRICX</name>
<dbReference type="Proteomes" id="UP000887159">
    <property type="component" value="Unassembled WGS sequence"/>
</dbReference>
<comment type="caution">
    <text evidence="1">The sequence shown here is derived from an EMBL/GenBank/DDBJ whole genome shotgun (WGS) entry which is preliminary data.</text>
</comment>
<evidence type="ECO:0000313" key="2">
    <source>
        <dbReference type="Proteomes" id="UP000887159"/>
    </source>
</evidence>
<proteinExistence type="predicted"/>
<reference evidence="1" key="1">
    <citation type="submission" date="2020-08" db="EMBL/GenBank/DDBJ databases">
        <title>Multicomponent nature underlies the extraordinary mechanical properties of spider dragline silk.</title>
        <authorList>
            <person name="Kono N."/>
            <person name="Nakamura H."/>
            <person name="Mori M."/>
            <person name="Yoshida Y."/>
            <person name="Ohtoshi R."/>
            <person name="Malay A.D."/>
            <person name="Moran D.A.P."/>
            <person name="Tomita M."/>
            <person name="Numata K."/>
            <person name="Arakawa K."/>
        </authorList>
    </citation>
    <scope>NUCLEOTIDE SEQUENCE</scope>
</reference>
<sequence length="157" mass="17725">MNRCTGFVPTNPNTWCKYNAAINNNLQNYKHTPSVSKAVRDVIKPVFADLSHPALLKKCLGGKTQNPNESLNSLIWKFCPKTIGSRLQIAEIAANLETSVLNDGNQILITILEKFGLKINRNVCVPWRNVTIVESLRQDRGFKNHLLKLAETRKLKE</sequence>
<evidence type="ECO:0000313" key="1">
    <source>
        <dbReference type="EMBL" id="GFX87946.1"/>
    </source>
</evidence>
<organism evidence="1 2">
    <name type="scientific">Trichonephila clavipes</name>
    <name type="common">Golden silk orbweaver</name>
    <name type="synonym">Nephila clavipes</name>
    <dbReference type="NCBI Taxonomy" id="2585209"/>
    <lineage>
        <taxon>Eukaryota</taxon>
        <taxon>Metazoa</taxon>
        <taxon>Ecdysozoa</taxon>
        <taxon>Arthropoda</taxon>
        <taxon>Chelicerata</taxon>
        <taxon>Arachnida</taxon>
        <taxon>Araneae</taxon>
        <taxon>Araneomorphae</taxon>
        <taxon>Entelegynae</taxon>
        <taxon>Araneoidea</taxon>
        <taxon>Nephilidae</taxon>
        <taxon>Trichonephila</taxon>
    </lineage>
</organism>
<keyword evidence="2" id="KW-1185">Reference proteome</keyword>
<dbReference type="AlphaFoldDB" id="A0A8X6UQ23"/>